<name>A0AA38M776_9CUCU</name>
<sequence length="286" mass="33607">MAEFSLIEALENLYIDPFPTKKYRAIVNRLRNIAAIMEELHEVRMCCLDDTVKKLSTSVPEAPENLKNRFVPTSEICKELTKHQVLEKFVYMLRKMLFYIIVKLNRCTSEDAASILHDFKALQVCIFVFRKYSTWNNSSVDDIIILFQRKLIQMVKELNRENCETKFHLFNIVRNIIIELGKHPVYSAPTVKFLHEEVKIFYEHVKTLDISKPVDGYIFENYLTYLFILNDIIGRNFINNNKDEGKLILSGLRSVLTENATQSKVRPREAYLVQNILKIIEVYELM</sequence>
<evidence type="ECO:0000313" key="1">
    <source>
        <dbReference type="EMBL" id="KAJ3645564.1"/>
    </source>
</evidence>
<protein>
    <submittedName>
        <fullName evidence="1">Uncharacterized protein</fullName>
    </submittedName>
</protein>
<proteinExistence type="predicted"/>
<dbReference type="EMBL" id="JALNTZ010000007">
    <property type="protein sequence ID" value="KAJ3645564.1"/>
    <property type="molecule type" value="Genomic_DNA"/>
</dbReference>
<gene>
    <name evidence="1" type="ORF">Zmor_023209</name>
</gene>
<organism evidence="1 2">
    <name type="scientific">Zophobas morio</name>
    <dbReference type="NCBI Taxonomy" id="2755281"/>
    <lineage>
        <taxon>Eukaryota</taxon>
        <taxon>Metazoa</taxon>
        <taxon>Ecdysozoa</taxon>
        <taxon>Arthropoda</taxon>
        <taxon>Hexapoda</taxon>
        <taxon>Insecta</taxon>
        <taxon>Pterygota</taxon>
        <taxon>Neoptera</taxon>
        <taxon>Endopterygota</taxon>
        <taxon>Coleoptera</taxon>
        <taxon>Polyphaga</taxon>
        <taxon>Cucujiformia</taxon>
        <taxon>Tenebrionidae</taxon>
        <taxon>Zophobas</taxon>
    </lineage>
</organism>
<comment type="caution">
    <text evidence="1">The sequence shown here is derived from an EMBL/GenBank/DDBJ whole genome shotgun (WGS) entry which is preliminary data.</text>
</comment>
<dbReference type="Proteomes" id="UP001168821">
    <property type="component" value="Unassembled WGS sequence"/>
</dbReference>
<evidence type="ECO:0000313" key="2">
    <source>
        <dbReference type="Proteomes" id="UP001168821"/>
    </source>
</evidence>
<dbReference type="AlphaFoldDB" id="A0AA38M776"/>
<accession>A0AA38M776</accession>
<keyword evidence="2" id="KW-1185">Reference proteome</keyword>
<reference evidence="1" key="1">
    <citation type="journal article" date="2023" name="G3 (Bethesda)">
        <title>Whole genome assemblies of Zophobas morio and Tenebrio molitor.</title>
        <authorList>
            <person name="Kaur S."/>
            <person name="Stinson S.A."/>
            <person name="diCenzo G.C."/>
        </authorList>
    </citation>
    <scope>NUCLEOTIDE SEQUENCE</scope>
    <source>
        <strain evidence="1">QUZm001</strain>
    </source>
</reference>